<evidence type="ECO:0000313" key="2">
    <source>
        <dbReference type="EMBL" id="EKO34151.1"/>
    </source>
</evidence>
<organism evidence="2 3">
    <name type="scientific">Leptospira santarosai str. MOR084</name>
    <dbReference type="NCBI Taxonomy" id="1049984"/>
    <lineage>
        <taxon>Bacteria</taxon>
        <taxon>Pseudomonadati</taxon>
        <taxon>Spirochaetota</taxon>
        <taxon>Spirochaetia</taxon>
        <taxon>Leptospirales</taxon>
        <taxon>Leptospiraceae</taxon>
        <taxon>Leptospira</taxon>
    </lineage>
</organism>
<dbReference type="AlphaFoldDB" id="A0A0E2BGS9"/>
<gene>
    <name evidence="2" type="ORF">LEP1GSC179_2233</name>
</gene>
<keyword evidence="3" id="KW-1185">Reference proteome</keyword>
<name>A0A0E2BGS9_9LEPT</name>
<evidence type="ECO:0000259" key="1">
    <source>
        <dbReference type="Pfam" id="PF13612"/>
    </source>
</evidence>
<protein>
    <submittedName>
        <fullName evidence="2">Transposase DDE domain protein</fullName>
    </submittedName>
</protein>
<sequence>MIILGNVDDRNSEAVFPLSKNIFGKLFAGRGYISQPPFESLFKNGIQLITKLKT</sequence>
<evidence type="ECO:0000313" key="3">
    <source>
        <dbReference type="Proteomes" id="UP000006329"/>
    </source>
</evidence>
<comment type="caution">
    <text evidence="2">The sequence shown here is derived from an EMBL/GenBank/DDBJ whole genome shotgun (WGS) entry which is preliminary data.</text>
</comment>
<dbReference type="Proteomes" id="UP000006329">
    <property type="component" value="Unassembled WGS sequence"/>
</dbReference>
<reference evidence="2" key="1">
    <citation type="submission" date="2012-10" db="EMBL/GenBank/DDBJ databases">
        <authorList>
            <person name="Harkins D.M."/>
            <person name="Durkin A.S."/>
            <person name="Brinkac L.M."/>
            <person name="Haft D.H."/>
            <person name="Selengut J.D."/>
            <person name="Sanka R."/>
            <person name="DePew J."/>
            <person name="Purushe J."/>
            <person name="Matthias M.A."/>
            <person name="Vinetz J.M."/>
            <person name="Sutton G.G."/>
            <person name="Nierman W.C."/>
            <person name="Fouts D.E."/>
        </authorList>
    </citation>
    <scope>NUCLEOTIDE SEQUENCE [LARGE SCALE GENOMIC DNA]</scope>
    <source>
        <strain evidence="2">MOR084</strain>
    </source>
</reference>
<accession>A0A0E2BGS9</accession>
<feature type="domain" description="Transposase DDE" evidence="1">
    <location>
        <begin position="3"/>
        <end position="53"/>
    </location>
</feature>
<dbReference type="Pfam" id="PF13612">
    <property type="entry name" value="DDE_Tnp_1_3"/>
    <property type="match status" value="1"/>
</dbReference>
<dbReference type="EMBL" id="AHON02000035">
    <property type="protein sequence ID" value="EKO34151.1"/>
    <property type="molecule type" value="Genomic_DNA"/>
</dbReference>
<proteinExistence type="predicted"/>
<dbReference type="InterPro" id="IPR025668">
    <property type="entry name" value="Tnp_DDE_dom"/>
</dbReference>